<feature type="region of interest" description="Disordered" evidence="1">
    <location>
        <begin position="454"/>
        <end position="531"/>
    </location>
</feature>
<dbReference type="InterPro" id="IPR028245">
    <property type="entry name" value="PIL1/LSP1"/>
</dbReference>
<feature type="transmembrane region" description="Helical" evidence="2">
    <location>
        <begin position="598"/>
        <end position="621"/>
    </location>
</feature>
<protein>
    <submittedName>
        <fullName evidence="3">Uncharacterized protein</fullName>
    </submittedName>
</protein>
<keyword evidence="2" id="KW-0472">Membrane</keyword>
<dbReference type="Gene3D" id="1.20.1270.60">
    <property type="entry name" value="Arfaptin homology (AH) domain/BAR domain"/>
    <property type="match status" value="1"/>
</dbReference>
<feature type="region of interest" description="Disordered" evidence="1">
    <location>
        <begin position="285"/>
        <end position="347"/>
    </location>
</feature>
<feature type="compositionally biased region" description="Polar residues" evidence="1">
    <location>
        <begin position="518"/>
        <end position="531"/>
    </location>
</feature>
<evidence type="ECO:0000313" key="3">
    <source>
        <dbReference type="EMBL" id="CED82587.1"/>
    </source>
</evidence>
<feature type="compositionally biased region" description="Polar residues" evidence="1">
    <location>
        <begin position="454"/>
        <end position="468"/>
    </location>
</feature>
<feature type="region of interest" description="Disordered" evidence="1">
    <location>
        <begin position="405"/>
        <end position="427"/>
    </location>
</feature>
<sequence>MANSESSSISTKIGSLFNKAKDSASQAAGSIPSSSQYPAIDSIQHQLRSFQQHYIPLPTKSADPSSAENTKALQWAITSQKGVALDFLSVKRDGTLASKEILEWGKGLGEEDLVDATDRMAYLSFMAAQLSGELARELDIARAPLKELRNLQQSIELKGYRLKEAATKKKVNEDEVAILTRDLTRLQETLPLKRRQAIVKSNELSWKAYTEYSSKLLLLSHASSSLIPTLASNEWDKDFASHVRSSAQAALDNYKPGKYINIINWPEAGLTPSFGETHSEELSLISRDPHSGIATTTRSDSLPSDVSRQQAPAQIPSSINSAAQSENPFESPLDAPRLRTPSPPLGTGQLNLNLVQLPVDSARSSSASSSFDVKGSQHEVGTQEGLSIGKGVAPTVAETGVPLIGGGSQSGSASGRFEKRASSGHAREELEAARAALNIPTSCDEHHSSFTFTDSSALSTSNIPTTVPGSFPAGAVTDQTDSIETRAREERIRRGSETEDEAAARKRESDAENKLPEYSTSPDTLTHHPSPQLTLMQYTIVPDPRTTVPPNPTHRAVLENAVIGRALGSPQTTSTSSSSPTFGNSGTGVGYGGPSVTLFSLVFVIVGLLVVAASGTFRFYYVRRSRSRMAAFLRSEDEIRLQRRQDFLARGGGRHLWGSMKGDDYPKVKPVMWEAELGSGEKSEFEGLSVPLSLSTSASSSTSANKDVSSLSVTERISPPNQLTFSVFILPPRPPLDESNPPPITQTGEEELPELEVGVTRIYIS</sequence>
<reference evidence="3" key="1">
    <citation type="submission" date="2014-08" db="EMBL/GenBank/DDBJ databases">
        <authorList>
            <person name="Sharma Rahul"/>
            <person name="Thines Marco"/>
        </authorList>
    </citation>
    <scope>NUCLEOTIDE SEQUENCE</scope>
</reference>
<proteinExistence type="predicted"/>
<keyword evidence="2" id="KW-1133">Transmembrane helix</keyword>
<dbReference type="EMBL" id="LN483124">
    <property type="protein sequence ID" value="CED82587.1"/>
    <property type="molecule type" value="Genomic_DNA"/>
</dbReference>
<feature type="compositionally biased region" description="Polar residues" evidence="1">
    <location>
        <begin position="293"/>
        <end position="328"/>
    </location>
</feature>
<accession>A0A0F7SKD7</accession>
<name>A0A0F7SKD7_PHARH</name>
<evidence type="ECO:0000256" key="1">
    <source>
        <dbReference type="SAM" id="MobiDB-lite"/>
    </source>
</evidence>
<dbReference type="AlphaFoldDB" id="A0A0F7SKD7"/>
<dbReference type="InterPro" id="IPR027267">
    <property type="entry name" value="AH/BAR_dom_sf"/>
</dbReference>
<feature type="compositionally biased region" description="Basic and acidic residues" evidence="1">
    <location>
        <begin position="416"/>
        <end position="427"/>
    </location>
</feature>
<evidence type="ECO:0000256" key="2">
    <source>
        <dbReference type="SAM" id="Phobius"/>
    </source>
</evidence>
<organism evidence="3">
    <name type="scientific">Phaffia rhodozyma</name>
    <name type="common">Yeast</name>
    <name type="synonym">Xanthophyllomyces dendrorhous</name>
    <dbReference type="NCBI Taxonomy" id="264483"/>
    <lineage>
        <taxon>Eukaryota</taxon>
        <taxon>Fungi</taxon>
        <taxon>Dikarya</taxon>
        <taxon>Basidiomycota</taxon>
        <taxon>Agaricomycotina</taxon>
        <taxon>Tremellomycetes</taxon>
        <taxon>Cystofilobasidiales</taxon>
        <taxon>Mrakiaceae</taxon>
        <taxon>Phaffia</taxon>
    </lineage>
</organism>
<keyword evidence="2" id="KW-0812">Transmembrane</keyword>
<feature type="compositionally biased region" description="Basic and acidic residues" evidence="1">
    <location>
        <begin position="483"/>
        <end position="515"/>
    </location>
</feature>
<dbReference type="Pfam" id="PF13805">
    <property type="entry name" value="Pil1"/>
    <property type="match status" value="1"/>
</dbReference>